<evidence type="ECO:0000259" key="2">
    <source>
        <dbReference type="PROSITE" id="PS50112"/>
    </source>
</evidence>
<keyword evidence="6" id="KW-1185">Reference proteome</keyword>
<dbReference type="Pfam" id="PF00990">
    <property type="entry name" value="GGDEF"/>
    <property type="match status" value="1"/>
</dbReference>
<evidence type="ECO:0000259" key="4">
    <source>
        <dbReference type="PROSITE" id="PS50887"/>
    </source>
</evidence>
<dbReference type="AlphaFoldDB" id="A0A939D5Z7"/>
<protein>
    <submittedName>
        <fullName evidence="5">Diguanylate cyclase</fullName>
    </submittedName>
</protein>
<dbReference type="InterPro" id="IPR013767">
    <property type="entry name" value="PAS_fold"/>
</dbReference>
<dbReference type="FunFam" id="3.30.70.270:FF:000001">
    <property type="entry name" value="Diguanylate cyclase domain protein"/>
    <property type="match status" value="1"/>
</dbReference>
<dbReference type="InterPro" id="IPR000160">
    <property type="entry name" value="GGDEF_dom"/>
</dbReference>
<dbReference type="InterPro" id="IPR000700">
    <property type="entry name" value="PAS-assoc_C"/>
</dbReference>
<dbReference type="InterPro" id="IPR000014">
    <property type="entry name" value="PAS"/>
</dbReference>
<dbReference type="PROSITE" id="PS50887">
    <property type="entry name" value="GGDEF"/>
    <property type="match status" value="1"/>
</dbReference>
<feature type="domain" description="PAS" evidence="2">
    <location>
        <begin position="6"/>
        <end position="76"/>
    </location>
</feature>
<dbReference type="RefSeq" id="WP_206580576.1">
    <property type="nucleotide sequence ID" value="NZ_JAFJZZ010000001.1"/>
</dbReference>
<feature type="domain" description="PAC" evidence="3">
    <location>
        <begin position="83"/>
        <end position="134"/>
    </location>
</feature>
<gene>
    <name evidence="5" type="ORF">JYB65_00200</name>
</gene>
<name>A0A939D5Z7_CLOAM</name>
<dbReference type="Pfam" id="PF00989">
    <property type="entry name" value="PAS"/>
    <property type="match status" value="1"/>
</dbReference>
<dbReference type="PANTHER" id="PTHR45138:SF9">
    <property type="entry name" value="DIGUANYLATE CYCLASE DGCM-RELATED"/>
    <property type="match status" value="1"/>
</dbReference>
<dbReference type="SUPFAM" id="SSF55073">
    <property type="entry name" value="Nucleotide cyclase"/>
    <property type="match status" value="1"/>
</dbReference>
<dbReference type="InterPro" id="IPR043128">
    <property type="entry name" value="Rev_trsase/Diguanyl_cyclase"/>
</dbReference>
<dbReference type="Proteomes" id="UP000664545">
    <property type="component" value="Unassembled WGS sequence"/>
</dbReference>
<dbReference type="PANTHER" id="PTHR45138">
    <property type="entry name" value="REGULATORY COMPONENTS OF SENSORY TRANSDUCTION SYSTEM"/>
    <property type="match status" value="1"/>
</dbReference>
<reference evidence="5" key="1">
    <citation type="submission" date="2021-02" db="EMBL/GenBank/DDBJ databases">
        <title>Abyssanaerobacter marinus gen.nov., sp., nov, anaerobic bacterium isolated from the Onnuri vent field of Indian Ocean and suggestion of Mogibacteriaceae fam. nov., and proposal of reclassification of ambiguous this family's genus member.</title>
        <authorList>
            <person name="Kim Y.J."/>
            <person name="Yang J.-A."/>
        </authorList>
    </citation>
    <scope>NUCLEOTIDE SEQUENCE</scope>
    <source>
        <strain evidence="5">DSM 2634</strain>
    </source>
</reference>
<dbReference type="SMART" id="SM00267">
    <property type="entry name" value="GGDEF"/>
    <property type="match status" value="1"/>
</dbReference>
<dbReference type="GO" id="GO:0006355">
    <property type="term" value="P:regulation of DNA-templated transcription"/>
    <property type="evidence" value="ECO:0007669"/>
    <property type="project" value="InterPro"/>
</dbReference>
<dbReference type="SUPFAM" id="SSF55785">
    <property type="entry name" value="PYP-like sensor domain (PAS domain)"/>
    <property type="match status" value="1"/>
</dbReference>
<feature type="domain" description="GGDEF" evidence="4">
    <location>
        <begin position="180"/>
        <end position="310"/>
    </location>
</feature>
<dbReference type="CDD" id="cd01949">
    <property type="entry name" value="GGDEF"/>
    <property type="match status" value="1"/>
</dbReference>
<dbReference type="NCBIfam" id="TIGR00254">
    <property type="entry name" value="GGDEF"/>
    <property type="match status" value="1"/>
</dbReference>
<dbReference type="EMBL" id="JAFJZZ010000001">
    <property type="protein sequence ID" value="MBN7771782.1"/>
    <property type="molecule type" value="Genomic_DNA"/>
</dbReference>
<dbReference type="PROSITE" id="PS50112">
    <property type="entry name" value="PAS"/>
    <property type="match status" value="1"/>
</dbReference>
<dbReference type="NCBIfam" id="TIGR00229">
    <property type="entry name" value="sensory_box"/>
    <property type="match status" value="1"/>
</dbReference>
<comment type="caution">
    <text evidence="5">The sequence shown here is derived from an EMBL/GenBank/DDBJ whole genome shotgun (WGS) entry which is preliminary data.</text>
</comment>
<dbReference type="CDD" id="cd00130">
    <property type="entry name" value="PAS"/>
    <property type="match status" value="1"/>
</dbReference>
<dbReference type="SMART" id="SM00091">
    <property type="entry name" value="PAS"/>
    <property type="match status" value="1"/>
</dbReference>
<dbReference type="Gene3D" id="3.30.450.20">
    <property type="entry name" value="PAS domain"/>
    <property type="match status" value="1"/>
</dbReference>
<dbReference type="Gene3D" id="3.30.70.270">
    <property type="match status" value="1"/>
</dbReference>
<evidence type="ECO:0000256" key="1">
    <source>
        <dbReference type="SAM" id="Coils"/>
    </source>
</evidence>
<dbReference type="SMART" id="SM00086">
    <property type="entry name" value="PAC"/>
    <property type="match status" value="1"/>
</dbReference>
<dbReference type="InterPro" id="IPR029787">
    <property type="entry name" value="Nucleotide_cyclase"/>
</dbReference>
<organism evidence="5 6">
    <name type="scientific">Clostridium aminobutyricum</name>
    <dbReference type="NCBI Taxonomy" id="33953"/>
    <lineage>
        <taxon>Bacteria</taxon>
        <taxon>Bacillati</taxon>
        <taxon>Bacillota</taxon>
        <taxon>Clostridia</taxon>
        <taxon>Eubacteriales</taxon>
        <taxon>Clostridiaceae</taxon>
        <taxon>Clostridium</taxon>
    </lineage>
</organism>
<dbReference type="GO" id="GO:0052621">
    <property type="term" value="F:diguanylate cyclase activity"/>
    <property type="evidence" value="ECO:0007669"/>
    <property type="project" value="TreeGrafter"/>
</dbReference>
<proteinExistence type="predicted"/>
<evidence type="ECO:0000313" key="6">
    <source>
        <dbReference type="Proteomes" id="UP000664545"/>
    </source>
</evidence>
<keyword evidence="1" id="KW-0175">Coiled coil</keyword>
<accession>A0A939D5Z7</accession>
<dbReference type="InterPro" id="IPR001610">
    <property type="entry name" value="PAC"/>
</dbReference>
<dbReference type="InterPro" id="IPR035965">
    <property type="entry name" value="PAS-like_dom_sf"/>
</dbReference>
<evidence type="ECO:0000313" key="5">
    <source>
        <dbReference type="EMBL" id="MBN7771782.1"/>
    </source>
</evidence>
<dbReference type="PROSITE" id="PS50113">
    <property type="entry name" value="PAC"/>
    <property type="match status" value="1"/>
</dbReference>
<evidence type="ECO:0000259" key="3">
    <source>
        <dbReference type="PROSITE" id="PS50113"/>
    </source>
</evidence>
<sequence length="323" mass="37711">MRISKEYIRYKYMIENIKDIIWEMNANFIFTFVSMAAKETSGYEAKELIGRCMLDFLTPESKQHVMERWKQRVGNKDSLKKVILYDVEFICKDGKIIWVEVSVKPITDNSELIGYIGVTRDISEKKAYENELKRYIEELKSANQRLDELATFDLLTGAYNRRKFEHFVNLFIEDNAKHDTPFSIIMFDIDFFKRINDTYGHKTGDRILREITAVAKRAVREGDKIFRWGGEEFIILLPGESIKGAYEIAEKVRMAIEMNDFAIENDRITVSLGVGEYDMLDNIDQFVSRIDNALLKAKSNGKNRVEVIELRADEELQIQNYLG</sequence>
<dbReference type="InterPro" id="IPR050469">
    <property type="entry name" value="Diguanylate_Cyclase"/>
</dbReference>
<feature type="coiled-coil region" evidence="1">
    <location>
        <begin position="118"/>
        <end position="152"/>
    </location>
</feature>